<keyword evidence="2" id="KW-0175">Coiled coil</keyword>
<keyword evidence="6" id="KW-1185">Reference proteome</keyword>
<dbReference type="InterPro" id="IPR036397">
    <property type="entry name" value="RNaseH_sf"/>
</dbReference>
<dbReference type="Pfam" id="PF13276">
    <property type="entry name" value="HTH_21"/>
    <property type="match status" value="1"/>
</dbReference>
<organism evidence="4 6">
    <name type="scientific">Corynebacterium endometrii</name>
    <dbReference type="NCBI Taxonomy" id="2488819"/>
    <lineage>
        <taxon>Bacteria</taxon>
        <taxon>Bacillati</taxon>
        <taxon>Actinomycetota</taxon>
        <taxon>Actinomycetes</taxon>
        <taxon>Mycobacteriales</taxon>
        <taxon>Corynebacteriaceae</taxon>
        <taxon>Corynebacterium</taxon>
    </lineage>
</organism>
<dbReference type="PANTHER" id="PTHR46889:SF4">
    <property type="entry name" value="TRANSPOSASE INSO FOR INSERTION SEQUENCE ELEMENT IS911B-RELATED"/>
    <property type="match status" value="1"/>
</dbReference>
<dbReference type="InterPro" id="IPR048020">
    <property type="entry name" value="Transpos_IS3"/>
</dbReference>
<comment type="function">
    <text evidence="1">Involved in the transposition of the insertion sequence.</text>
</comment>
<dbReference type="InterPro" id="IPR001584">
    <property type="entry name" value="Integrase_cat-core"/>
</dbReference>
<dbReference type="InterPro" id="IPR009057">
    <property type="entry name" value="Homeodomain-like_sf"/>
</dbReference>
<evidence type="ECO:0000313" key="4">
    <source>
        <dbReference type="EMBL" id="QCB27498.1"/>
    </source>
</evidence>
<evidence type="ECO:0000256" key="1">
    <source>
        <dbReference type="ARBA" id="ARBA00002286"/>
    </source>
</evidence>
<dbReference type="Pfam" id="PF13333">
    <property type="entry name" value="rve_2"/>
    <property type="match status" value="1"/>
</dbReference>
<proteinExistence type="predicted"/>
<feature type="coiled-coil region" evidence="2">
    <location>
        <begin position="136"/>
        <end position="163"/>
    </location>
</feature>
<dbReference type="AlphaFoldDB" id="A0A4V1CEB2"/>
<name>A0A4V1CEB2_9CORY</name>
<dbReference type="InterPro" id="IPR050900">
    <property type="entry name" value="Transposase_IS3/IS150/IS904"/>
</dbReference>
<dbReference type="Pfam" id="PF00665">
    <property type="entry name" value="rve"/>
    <property type="match status" value="1"/>
</dbReference>
<dbReference type="Proteomes" id="UP000296352">
    <property type="component" value="Chromosome"/>
</dbReference>
<protein>
    <submittedName>
        <fullName evidence="4">Integrase core domain protein</fullName>
    </submittedName>
</protein>
<sequence length="460" mass="52314">MTNIRYTDAQRLKALEVFDRTQSATQTVRELGYPGRWTLHRWIRERSEPPAAPIRRTSLKRYPFATKLKAVELFVSGMSPDAVAAELSLNSKMSVYAWAQRFREEGKWGLMSATERKQSAGIVTHKAFEKSLPDDATELKKLAARLSVEKAVLEKELEEIKKDDSIDPTNLSNRFKAIVVDALRSTFPISLLLDIVGLSSSSFYYQLNVLKAPSKYAGLTEKITEIVEDSGFSYGYRRVWIQLKNLGIKVSEKVVRRIISAEGLTVRYVKKKRGYSSYRGEISDAPPNLVKRNFHADKPGLLWLTDISEFPADDGKIYFSALVDCFDGKIVGATTSHHPNQKLADDCLAQAIESDGPADPTKLVIHSDRGCHYRGNSWIQASRDIGFVRSMSKKGCSPDNSACEGLFGRMKNEMFYGRKWRHRDELEHAIHDYVDFYNERRIKLEYGGLSINQRRRNLLL</sequence>
<dbReference type="RefSeq" id="WP_136140358.1">
    <property type="nucleotide sequence ID" value="NZ_CP039247.1"/>
</dbReference>
<accession>A0A4V1CEB2</accession>
<evidence type="ECO:0000256" key="2">
    <source>
        <dbReference type="SAM" id="Coils"/>
    </source>
</evidence>
<feature type="domain" description="Integrase catalytic" evidence="3">
    <location>
        <begin position="295"/>
        <end position="459"/>
    </location>
</feature>
<dbReference type="Gene3D" id="3.30.420.10">
    <property type="entry name" value="Ribonuclease H-like superfamily/Ribonuclease H"/>
    <property type="match status" value="1"/>
</dbReference>
<dbReference type="InterPro" id="IPR012337">
    <property type="entry name" value="RNaseH-like_sf"/>
</dbReference>
<dbReference type="GO" id="GO:0003676">
    <property type="term" value="F:nucleic acid binding"/>
    <property type="evidence" value="ECO:0007669"/>
    <property type="project" value="InterPro"/>
</dbReference>
<dbReference type="SUPFAM" id="SSF53098">
    <property type="entry name" value="Ribonuclease H-like"/>
    <property type="match status" value="1"/>
</dbReference>
<evidence type="ECO:0000313" key="6">
    <source>
        <dbReference type="Proteomes" id="UP000296352"/>
    </source>
</evidence>
<evidence type="ECO:0000259" key="3">
    <source>
        <dbReference type="PROSITE" id="PS50994"/>
    </source>
</evidence>
<dbReference type="GO" id="GO:0015074">
    <property type="term" value="P:DNA integration"/>
    <property type="evidence" value="ECO:0007669"/>
    <property type="project" value="InterPro"/>
</dbReference>
<dbReference type="InterPro" id="IPR025948">
    <property type="entry name" value="HTH-like_dom"/>
</dbReference>
<dbReference type="Pfam" id="PF06056">
    <property type="entry name" value="Terminase_5"/>
    <property type="match status" value="1"/>
</dbReference>
<dbReference type="InterPro" id="IPR010332">
    <property type="entry name" value="ATPase_terminase-su_N"/>
</dbReference>
<evidence type="ECO:0000313" key="5">
    <source>
        <dbReference type="EMBL" id="QCB29072.1"/>
    </source>
</evidence>
<dbReference type="KEGG" id="cee:CENDO_09035"/>
<dbReference type="EMBL" id="CP039247">
    <property type="protein sequence ID" value="QCB29072.1"/>
    <property type="molecule type" value="Genomic_DNA"/>
</dbReference>
<dbReference type="NCBIfam" id="NF033516">
    <property type="entry name" value="transpos_IS3"/>
    <property type="match status" value="1"/>
</dbReference>
<dbReference type="OrthoDB" id="1676087at2"/>
<dbReference type="PANTHER" id="PTHR46889">
    <property type="entry name" value="TRANSPOSASE INSF FOR INSERTION SEQUENCE IS3B-RELATED"/>
    <property type="match status" value="1"/>
</dbReference>
<dbReference type="PROSITE" id="PS50994">
    <property type="entry name" value="INTEGRASE"/>
    <property type="match status" value="1"/>
</dbReference>
<reference evidence="4 6" key="1">
    <citation type="submission" date="2019-04" db="EMBL/GenBank/DDBJ databases">
        <title>Corynebacterium endometrii sp. nov., isolated from the uterus of a cow with endometritis.</title>
        <authorList>
            <person name="Ballas P."/>
            <person name="Ruckert C."/>
            <person name="Wagener K."/>
            <person name="Drillich M."/>
            <person name="Kaempfer P."/>
            <person name="Busse H.-J."/>
            <person name="Ehling-Schulz M."/>
        </authorList>
    </citation>
    <scope>NUCLEOTIDE SEQUENCE [LARGE SCALE GENOMIC DNA]</scope>
    <source>
        <strain evidence="4 6">LMM-1653</strain>
    </source>
</reference>
<dbReference type="KEGG" id="cee:CENDO_00970"/>
<gene>
    <name evidence="4" type="ORF">CENDO_00970</name>
    <name evidence="5" type="ORF">CENDO_09035</name>
</gene>
<dbReference type="EMBL" id="CP039247">
    <property type="protein sequence ID" value="QCB27498.1"/>
    <property type="molecule type" value="Genomic_DNA"/>
</dbReference>
<dbReference type="SUPFAM" id="SSF46689">
    <property type="entry name" value="Homeodomain-like"/>
    <property type="match status" value="1"/>
</dbReference>